<feature type="region of interest" description="Disordered" evidence="1">
    <location>
        <begin position="48"/>
        <end position="73"/>
    </location>
</feature>
<dbReference type="Proteomes" id="UP000468531">
    <property type="component" value="Unassembled WGS sequence"/>
</dbReference>
<protein>
    <submittedName>
        <fullName evidence="2">Uncharacterized protein</fullName>
    </submittedName>
</protein>
<evidence type="ECO:0000256" key="1">
    <source>
        <dbReference type="SAM" id="MobiDB-lite"/>
    </source>
</evidence>
<evidence type="ECO:0000313" key="3">
    <source>
        <dbReference type="Proteomes" id="UP000468531"/>
    </source>
</evidence>
<dbReference type="RefSeq" id="WP_163149356.1">
    <property type="nucleotide sequence ID" value="NZ_VKHP01000001.1"/>
</dbReference>
<gene>
    <name evidence="2" type="ORF">FNJ47_00500</name>
</gene>
<organism evidence="2 3">
    <name type="scientific">Bradyrhizobium uaiense</name>
    <dbReference type="NCBI Taxonomy" id="2594946"/>
    <lineage>
        <taxon>Bacteria</taxon>
        <taxon>Pseudomonadati</taxon>
        <taxon>Pseudomonadota</taxon>
        <taxon>Alphaproteobacteria</taxon>
        <taxon>Hyphomicrobiales</taxon>
        <taxon>Nitrobacteraceae</taxon>
        <taxon>Bradyrhizobium</taxon>
    </lineage>
</organism>
<accession>A0A6P1B775</accession>
<sequence>MTDHGDNCPAAGTLAGTAVHSSCCTTVINTNRRLELVRFDSTGSRELLRSPDTSVGDRITSQHDGIGDDTPQSIRTATGAIETMRRLDEIRLSLLSQRPRDLARSIRKVA</sequence>
<comment type="caution">
    <text evidence="2">The sequence shown here is derived from an EMBL/GenBank/DDBJ whole genome shotgun (WGS) entry which is preliminary data.</text>
</comment>
<dbReference type="AlphaFoldDB" id="A0A6P1B775"/>
<dbReference type="EMBL" id="VKHP01000001">
    <property type="protein sequence ID" value="NEU94345.1"/>
    <property type="molecule type" value="Genomic_DNA"/>
</dbReference>
<evidence type="ECO:0000313" key="2">
    <source>
        <dbReference type="EMBL" id="NEU94345.1"/>
    </source>
</evidence>
<keyword evidence="3" id="KW-1185">Reference proteome</keyword>
<proteinExistence type="predicted"/>
<reference evidence="2 3" key="1">
    <citation type="journal article" date="2020" name="Arch. Microbiol.">
        <title>Bradyrhizobium uaiense sp. nov., a new highly efficient cowpea symbiont.</title>
        <authorList>
            <person name="Cabral Michel D."/>
            <person name="Azarias Guimaraes A."/>
            <person name="Martins da Costa E."/>
            <person name="Soares de Carvalho T."/>
            <person name="Balsanelli E."/>
            <person name="Willems A."/>
            <person name="Maltempi de Souza E."/>
            <person name="de Souza Moreira F.M."/>
        </authorList>
    </citation>
    <scope>NUCLEOTIDE SEQUENCE [LARGE SCALE GENOMIC DNA]</scope>
    <source>
        <strain evidence="2 3">UFLA 03-164</strain>
    </source>
</reference>
<name>A0A6P1B775_9BRAD</name>